<dbReference type="EMBL" id="NOXS01000035">
    <property type="protein sequence ID" value="OYQ16758.1"/>
    <property type="molecule type" value="Genomic_DNA"/>
</dbReference>
<dbReference type="PROSITE" id="PS51078">
    <property type="entry name" value="ICLR_ED"/>
    <property type="match status" value="1"/>
</dbReference>
<dbReference type="InterPro" id="IPR005471">
    <property type="entry name" value="Tscrpt_reg_IclR_N"/>
</dbReference>
<dbReference type="PANTHER" id="PTHR30136:SF39">
    <property type="entry name" value="TRANSCRIPTIONAL REGULATORY PROTEIN"/>
    <property type="match status" value="1"/>
</dbReference>
<dbReference type="Gene3D" id="3.30.450.40">
    <property type="match status" value="2"/>
</dbReference>
<evidence type="ECO:0000313" key="7">
    <source>
        <dbReference type="Proteomes" id="UP000216361"/>
    </source>
</evidence>
<dbReference type="PROSITE" id="PS51077">
    <property type="entry name" value="HTH_ICLR"/>
    <property type="match status" value="1"/>
</dbReference>
<evidence type="ECO:0000313" key="6">
    <source>
        <dbReference type="EMBL" id="OYQ16758.1"/>
    </source>
</evidence>
<dbReference type="GO" id="GO:0003700">
    <property type="term" value="F:DNA-binding transcription factor activity"/>
    <property type="evidence" value="ECO:0007669"/>
    <property type="project" value="TreeGrafter"/>
</dbReference>
<comment type="caution">
    <text evidence="6">The sequence shown here is derived from an EMBL/GenBank/DDBJ whole genome shotgun (WGS) entry which is preliminary data.</text>
</comment>
<organism evidence="6 7">
    <name type="scientific">Elstera cyanobacteriorum</name>
    <dbReference type="NCBI Taxonomy" id="2022747"/>
    <lineage>
        <taxon>Bacteria</taxon>
        <taxon>Pseudomonadati</taxon>
        <taxon>Pseudomonadota</taxon>
        <taxon>Alphaproteobacteria</taxon>
        <taxon>Rhodospirillales</taxon>
        <taxon>Rhodospirillaceae</taxon>
        <taxon>Elstera</taxon>
    </lineage>
</organism>
<evidence type="ECO:0000259" key="4">
    <source>
        <dbReference type="PROSITE" id="PS51077"/>
    </source>
</evidence>
<evidence type="ECO:0000256" key="3">
    <source>
        <dbReference type="ARBA" id="ARBA00023163"/>
    </source>
</evidence>
<keyword evidence="2" id="KW-0238">DNA-binding</keyword>
<evidence type="ECO:0000256" key="1">
    <source>
        <dbReference type="ARBA" id="ARBA00023015"/>
    </source>
</evidence>
<gene>
    <name evidence="6" type="ORF">CHR90_17405</name>
</gene>
<dbReference type="SMART" id="SM00346">
    <property type="entry name" value="HTH_ICLR"/>
    <property type="match status" value="1"/>
</dbReference>
<protein>
    <recommendedName>
        <fullName evidence="8">IclR family transcriptional regulator</fullName>
    </recommendedName>
</protein>
<dbReference type="AlphaFoldDB" id="A0A255XII9"/>
<dbReference type="GO" id="GO:0045892">
    <property type="term" value="P:negative regulation of DNA-templated transcription"/>
    <property type="evidence" value="ECO:0007669"/>
    <property type="project" value="TreeGrafter"/>
</dbReference>
<dbReference type="Proteomes" id="UP000216361">
    <property type="component" value="Unassembled WGS sequence"/>
</dbReference>
<name>A0A255XII9_9PROT</name>
<dbReference type="OrthoDB" id="6166718at2"/>
<evidence type="ECO:0000256" key="2">
    <source>
        <dbReference type="ARBA" id="ARBA00023125"/>
    </source>
</evidence>
<dbReference type="Pfam" id="PF09339">
    <property type="entry name" value="HTH_IclR"/>
    <property type="match status" value="1"/>
</dbReference>
<dbReference type="SUPFAM" id="SSF46785">
    <property type="entry name" value="Winged helix' DNA-binding domain"/>
    <property type="match status" value="1"/>
</dbReference>
<dbReference type="Gene3D" id="1.10.10.10">
    <property type="entry name" value="Winged helix-like DNA-binding domain superfamily/Winged helix DNA-binding domain"/>
    <property type="match status" value="1"/>
</dbReference>
<reference evidence="6 7" key="1">
    <citation type="submission" date="2017-07" db="EMBL/GenBank/DDBJ databases">
        <title>Elstera cyanobacteriorum sp. nov., a novel bacterium isolated from cyanobacterial aggregates in a eutrophic lake.</title>
        <authorList>
            <person name="Cai H."/>
        </authorList>
    </citation>
    <scope>NUCLEOTIDE SEQUENCE [LARGE SCALE GENOMIC DNA]</scope>
    <source>
        <strain evidence="6 7">TH019</strain>
    </source>
</reference>
<keyword evidence="3" id="KW-0804">Transcription</keyword>
<dbReference type="SUPFAM" id="SSF55781">
    <property type="entry name" value="GAF domain-like"/>
    <property type="match status" value="1"/>
</dbReference>
<dbReference type="InterPro" id="IPR050707">
    <property type="entry name" value="HTH_MetabolicPath_Reg"/>
</dbReference>
<accession>A0A255XII9</accession>
<dbReference type="PANTHER" id="PTHR30136">
    <property type="entry name" value="HELIX-TURN-HELIX TRANSCRIPTIONAL REGULATOR, ICLR FAMILY"/>
    <property type="match status" value="1"/>
</dbReference>
<dbReference type="InterPro" id="IPR036388">
    <property type="entry name" value="WH-like_DNA-bd_sf"/>
</dbReference>
<sequence length="244" mass="25781">MPSRDTPPTESRSVIDRATDMLLAFDGVTAPLSLAELARRVDLPKATVLRLARALAARGLMQTQEKGWSLGPEIGRLGALYRRQAGLGGQIVPVLRTLVDKTGESASFYIPTPQGRLCLHRVDSPQAIREHVLEGDILPLGRGAAGRVLTAFTPPLPDDPISATARRHLVLTLAGDRDPMIAGVAAPVFGADGLIGAITVAGPRPRFDTAALDHAAPFVRAAARELTRALCGPVAPFDTIGETL</sequence>
<dbReference type="InterPro" id="IPR029016">
    <property type="entry name" value="GAF-like_dom_sf"/>
</dbReference>
<feature type="domain" description="HTH iclR-type" evidence="4">
    <location>
        <begin position="12"/>
        <end position="72"/>
    </location>
</feature>
<dbReference type="InterPro" id="IPR014757">
    <property type="entry name" value="Tscrpt_reg_IclR_C"/>
</dbReference>
<dbReference type="RefSeq" id="WP_094410396.1">
    <property type="nucleotide sequence ID" value="NZ_BMJZ01000003.1"/>
</dbReference>
<dbReference type="InterPro" id="IPR036390">
    <property type="entry name" value="WH_DNA-bd_sf"/>
</dbReference>
<keyword evidence="1" id="KW-0805">Transcription regulation</keyword>
<feature type="domain" description="IclR-ED" evidence="5">
    <location>
        <begin position="73"/>
        <end position="232"/>
    </location>
</feature>
<keyword evidence="7" id="KW-1185">Reference proteome</keyword>
<evidence type="ECO:0008006" key="8">
    <source>
        <dbReference type="Google" id="ProtNLM"/>
    </source>
</evidence>
<proteinExistence type="predicted"/>
<evidence type="ECO:0000259" key="5">
    <source>
        <dbReference type="PROSITE" id="PS51078"/>
    </source>
</evidence>
<dbReference type="GO" id="GO:0003677">
    <property type="term" value="F:DNA binding"/>
    <property type="evidence" value="ECO:0007669"/>
    <property type="project" value="UniProtKB-KW"/>
</dbReference>